<protein>
    <submittedName>
        <fullName evidence="1">Uncharacterized protein</fullName>
    </submittedName>
</protein>
<sequence>MTSRLWSKATFAGSRTRGITLLFGKLEVFILVVKLNFTRTKIVPLCTKQKSIQ</sequence>
<dbReference type="Proteomes" id="UP000694421">
    <property type="component" value="Unplaced"/>
</dbReference>
<accession>A0A8D0C4E2</accession>
<dbReference type="Ensembl" id="ENSSMRT00000020245.1">
    <property type="protein sequence ID" value="ENSSMRP00000017290.1"/>
    <property type="gene ID" value="ENSSMRG00000013477.1"/>
</dbReference>
<reference evidence="1" key="1">
    <citation type="submission" date="2025-08" db="UniProtKB">
        <authorList>
            <consortium name="Ensembl"/>
        </authorList>
    </citation>
    <scope>IDENTIFICATION</scope>
</reference>
<dbReference type="AlphaFoldDB" id="A0A8D0C4E2"/>
<proteinExistence type="predicted"/>
<evidence type="ECO:0000313" key="1">
    <source>
        <dbReference type="Ensembl" id="ENSSMRP00000017290.1"/>
    </source>
</evidence>
<organism evidence="1 2">
    <name type="scientific">Salvator merianae</name>
    <name type="common">Argentine black and white tegu</name>
    <name type="synonym">Tupinambis merianae</name>
    <dbReference type="NCBI Taxonomy" id="96440"/>
    <lineage>
        <taxon>Eukaryota</taxon>
        <taxon>Metazoa</taxon>
        <taxon>Chordata</taxon>
        <taxon>Craniata</taxon>
        <taxon>Vertebrata</taxon>
        <taxon>Euteleostomi</taxon>
        <taxon>Lepidosauria</taxon>
        <taxon>Squamata</taxon>
        <taxon>Bifurcata</taxon>
        <taxon>Unidentata</taxon>
        <taxon>Episquamata</taxon>
        <taxon>Laterata</taxon>
        <taxon>Teiioidea</taxon>
        <taxon>Teiidae</taxon>
        <taxon>Salvator</taxon>
    </lineage>
</organism>
<name>A0A8D0C4E2_SALMN</name>
<keyword evidence="2" id="KW-1185">Reference proteome</keyword>
<evidence type="ECO:0000313" key="2">
    <source>
        <dbReference type="Proteomes" id="UP000694421"/>
    </source>
</evidence>
<reference evidence="1" key="2">
    <citation type="submission" date="2025-09" db="UniProtKB">
        <authorList>
            <consortium name="Ensembl"/>
        </authorList>
    </citation>
    <scope>IDENTIFICATION</scope>
</reference>